<accession>M2U960</accession>
<dbReference type="InterPro" id="IPR000999">
    <property type="entry name" value="RNase_III_dom"/>
</dbReference>
<dbReference type="GO" id="GO:0006397">
    <property type="term" value="P:mRNA processing"/>
    <property type="evidence" value="ECO:0007669"/>
    <property type="project" value="UniProtKB-UniRule"/>
</dbReference>
<dbReference type="Pfam" id="PF00035">
    <property type="entry name" value="dsrm"/>
    <property type="match status" value="1"/>
</dbReference>
<dbReference type="Gene3D" id="1.10.1520.10">
    <property type="entry name" value="Ribonuclease III domain"/>
    <property type="match status" value="1"/>
</dbReference>
<dbReference type="InterPro" id="IPR014720">
    <property type="entry name" value="dsRBD_dom"/>
</dbReference>
<organism evidence="12 13">
    <name type="scientific">Pacificimonas flava</name>
    <dbReference type="NCBI Taxonomy" id="1234595"/>
    <lineage>
        <taxon>Bacteria</taxon>
        <taxon>Pseudomonadati</taxon>
        <taxon>Pseudomonadota</taxon>
        <taxon>Alphaproteobacteria</taxon>
        <taxon>Sphingomonadales</taxon>
        <taxon>Sphingosinicellaceae</taxon>
        <taxon>Pacificimonas</taxon>
    </lineage>
</organism>
<dbReference type="NCBIfam" id="TIGR02191">
    <property type="entry name" value="RNaseIII"/>
    <property type="match status" value="1"/>
</dbReference>
<keyword evidence="4 8" id="KW-0540">Nuclease</keyword>
<evidence type="ECO:0000256" key="3">
    <source>
        <dbReference type="ARBA" id="ARBA00022664"/>
    </source>
</evidence>
<dbReference type="InterPro" id="IPR036389">
    <property type="entry name" value="RNase_III_sf"/>
</dbReference>
<dbReference type="EMBL" id="AMRV01000001">
    <property type="protein sequence ID" value="EMD84497.1"/>
    <property type="molecule type" value="Genomic_DNA"/>
</dbReference>
<comment type="catalytic activity">
    <reaction evidence="1 8">
        <text>Endonucleolytic cleavage to 5'-phosphomonoester.</text>
        <dbReference type="EC" id="3.1.26.3"/>
    </reaction>
</comment>
<dbReference type="Pfam" id="PF14622">
    <property type="entry name" value="Ribonucleas_3_3"/>
    <property type="match status" value="1"/>
</dbReference>
<dbReference type="GO" id="GO:0046872">
    <property type="term" value="F:metal ion binding"/>
    <property type="evidence" value="ECO:0007669"/>
    <property type="project" value="UniProtKB-KW"/>
</dbReference>
<dbReference type="GO" id="GO:0005737">
    <property type="term" value="C:cytoplasm"/>
    <property type="evidence" value="ECO:0007669"/>
    <property type="project" value="UniProtKB-SubCell"/>
</dbReference>
<keyword evidence="5 8" id="KW-0255">Endonuclease</keyword>
<evidence type="ECO:0000256" key="6">
    <source>
        <dbReference type="ARBA" id="ARBA00022801"/>
    </source>
</evidence>
<dbReference type="SUPFAM" id="SSF69065">
    <property type="entry name" value="RNase III domain-like"/>
    <property type="match status" value="1"/>
</dbReference>
<dbReference type="PATRIC" id="fig|1234595.3.peg.426"/>
<keyword evidence="8" id="KW-0699">rRNA-binding</keyword>
<keyword evidence="13" id="KW-1185">Reference proteome</keyword>
<feature type="domain" description="DRBM" evidence="10">
    <location>
        <begin position="160"/>
        <end position="229"/>
    </location>
</feature>
<dbReference type="SUPFAM" id="SSF54768">
    <property type="entry name" value="dsRNA-binding domain-like"/>
    <property type="match status" value="1"/>
</dbReference>
<name>M2U960_9SPHN</name>
<dbReference type="InterPro" id="IPR011907">
    <property type="entry name" value="RNase_III"/>
</dbReference>
<dbReference type="GO" id="GO:0003725">
    <property type="term" value="F:double-stranded RNA binding"/>
    <property type="evidence" value="ECO:0007669"/>
    <property type="project" value="TreeGrafter"/>
</dbReference>
<keyword evidence="8" id="KW-0819">tRNA processing</keyword>
<dbReference type="CDD" id="cd10845">
    <property type="entry name" value="DSRM_RNAse_III_family"/>
    <property type="match status" value="1"/>
</dbReference>
<comment type="cofactor">
    <cofactor evidence="8">
        <name>Mg(2+)</name>
        <dbReference type="ChEBI" id="CHEBI:18420"/>
    </cofactor>
</comment>
<comment type="function">
    <text evidence="8">Digests double-stranded RNA. Involved in the processing of primary rRNA transcript to yield the immediate precursors to the large and small rRNAs (23S and 16S). Processes some mRNAs, and tRNAs when they are encoded in the rRNA operon. Processes pre-crRNA and tracrRNA of type II CRISPR loci if present in the organism.</text>
</comment>
<dbReference type="GO" id="GO:0008033">
    <property type="term" value="P:tRNA processing"/>
    <property type="evidence" value="ECO:0007669"/>
    <property type="project" value="UniProtKB-KW"/>
</dbReference>
<evidence type="ECO:0000313" key="12">
    <source>
        <dbReference type="EMBL" id="EMD84497.1"/>
    </source>
</evidence>
<dbReference type="GO" id="GO:0019843">
    <property type="term" value="F:rRNA binding"/>
    <property type="evidence" value="ECO:0007669"/>
    <property type="project" value="UniProtKB-KW"/>
</dbReference>
<dbReference type="GO" id="GO:0010468">
    <property type="term" value="P:regulation of gene expression"/>
    <property type="evidence" value="ECO:0007669"/>
    <property type="project" value="TreeGrafter"/>
</dbReference>
<dbReference type="PROSITE" id="PS00517">
    <property type="entry name" value="RNASE_3_1"/>
    <property type="match status" value="1"/>
</dbReference>
<feature type="binding site" evidence="8">
    <location>
        <position position="49"/>
    </location>
    <ligand>
        <name>Mg(2+)</name>
        <dbReference type="ChEBI" id="CHEBI:18420"/>
    </ligand>
</feature>
<dbReference type="RefSeq" id="WP_008599868.1">
    <property type="nucleotide sequence ID" value="NZ_AMRV01000001.1"/>
</dbReference>
<feature type="active site" evidence="8">
    <location>
        <position position="53"/>
    </location>
</feature>
<evidence type="ECO:0000256" key="5">
    <source>
        <dbReference type="ARBA" id="ARBA00022759"/>
    </source>
</evidence>
<proteinExistence type="inferred from homology"/>
<evidence type="ECO:0000256" key="2">
    <source>
        <dbReference type="ARBA" id="ARBA00010183"/>
    </source>
</evidence>
<dbReference type="OrthoDB" id="9805026at2"/>
<evidence type="ECO:0000256" key="8">
    <source>
        <dbReference type="HAMAP-Rule" id="MF_00104"/>
    </source>
</evidence>
<sequence>MTAEERRQRRLQWAREALDHDFRDPTLLDQALTHSSGKRSKAHSYERLEFLGDRVLNLAMAAHLFTHFGESEGDMNRRISVLVNKESCAAVARELGVSRHVIMEEAARQAGVHKSVNLLGDVCEALIGALYLEGGFEEAQQFVMRAWESQLASGAEPPRNPKNALQEWAQQRQLPIPQYQIVGRDGPPHAPRFTVEVHLPGRTPCAGEGSSKQEAEKAAATQMLEQENAK</sequence>
<keyword evidence="6 8" id="KW-0378">Hydrolase</keyword>
<evidence type="ECO:0000256" key="7">
    <source>
        <dbReference type="ARBA" id="ARBA00022884"/>
    </source>
</evidence>
<dbReference type="SMART" id="SM00358">
    <property type="entry name" value="DSRM"/>
    <property type="match status" value="1"/>
</dbReference>
<feature type="domain" description="RNase III" evidence="11">
    <location>
        <begin position="11"/>
        <end position="135"/>
    </location>
</feature>
<dbReference type="EC" id="3.1.26.3" evidence="8"/>
<keyword evidence="8" id="KW-0698">rRNA processing</keyword>
<dbReference type="CDD" id="cd00593">
    <property type="entry name" value="RIBOc"/>
    <property type="match status" value="1"/>
</dbReference>
<evidence type="ECO:0000313" key="13">
    <source>
        <dbReference type="Proteomes" id="UP000011717"/>
    </source>
</evidence>
<gene>
    <name evidence="8" type="primary">rnc</name>
    <name evidence="12" type="ORF">C725_0427</name>
</gene>
<feature type="active site" evidence="8">
    <location>
        <position position="124"/>
    </location>
</feature>
<evidence type="ECO:0000256" key="1">
    <source>
        <dbReference type="ARBA" id="ARBA00000109"/>
    </source>
</evidence>
<dbReference type="GO" id="GO:0004525">
    <property type="term" value="F:ribonuclease III activity"/>
    <property type="evidence" value="ECO:0007669"/>
    <property type="project" value="UniProtKB-UniRule"/>
</dbReference>
<evidence type="ECO:0000256" key="4">
    <source>
        <dbReference type="ARBA" id="ARBA00022722"/>
    </source>
</evidence>
<keyword evidence="8" id="KW-0963">Cytoplasm</keyword>
<dbReference type="PROSITE" id="PS50142">
    <property type="entry name" value="RNASE_3_2"/>
    <property type="match status" value="1"/>
</dbReference>
<dbReference type="GO" id="GO:0006364">
    <property type="term" value="P:rRNA processing"/>
    <property type="evidence" value="ECO:0007669"/>
    <property type="project" value="UniProtKB-UniRule"/>
</dbReference>
<dbReference type="Proteomes" id="UP000011717">
    <property type="component" value="Unassembled WGS sequence"/>
</dbReference>
<dbReference type="PANTHER" id="PTHR11207">
    <property type="entry name" value="RIBONUCLEASE III"/>
    <property type="match status" value="1"/>
</dbReference>
<dbReference type="AlphaFoldDB" id="M2U960"/>
<keyword evidence="7 8" id="KW-0694">RNA-binding</keyword>
<dbReference type="PROSITE" id="PS50137">
    <property type="entry name" value="DS_RBD"/>
    <property type="match status" value="1"/>
</dbReference>
<comment type="caution">
    <text evidence="12">The sequence shown here is derived from an EMBL/GenBank/DDBJ whole genome shotgun (WGS) entry which is preliminary data.</text>
</comment>
<feature type="binding site" evidence="8">
    <location>
        <position position="124"/>
    </location>
    <ligand>
        <name>Mg(2+)</name>
        <dbReference type="ChEBI" id="CHEBI:18420"/>
    </ligand>
</feature>
<dbReference type="Gene3D" id="3.30.160.20">
    <property type="match status" value="1"/>
</dbReference>
<feature type="binding site" evidence="8">
    <location>
        <position position="121"/>
    </location>
    <ligand>
        <name>Mg(2+)</name>
        <dbReference type="ChEBI" id="CHEBI:18420"/>
    </ligand>
</feature>
<comment type="similarity">
    <text evidence="2">Belongs to the ribonuclease III family.</text>
</comment>
<dbReference type="HAMAP" id="MF_00104">
    <property type="entry name" value="RNase_III"/>
    <property type="match status" value="1"/>
</dbReference>
<evidence type="ECO:0000256" key="9">
    <source>
        <dbReference type="SAM" id="MobiDB-lite"/>
    </source>
</evidence>
<keyword evidence="8" id="KW-0460">Magnesium</keyword>
<dbReference type="SMART" id="SM00535">
    <property type="entry name" value="RIBOc"/>
    <property type="match status" value="1"/>
</dbReference>
<keyword evidence="8" id="KW-0479">Metal-binding</keyword>
<evidence type="ECO:0000259" key="11">
    <source>
        <dbReference type="PROSITE" id="PS50142"/>
    </source>
</evidence>
<reference evidence="12 13" key="1">
    <citation type="journal article" date="2013" name="Genome Announc.">
        <title>Draft Genome Sequence of Strain JLT2015T, Belonging to the Family Sphingomonadaceae of the Alphaproteobacteria.</title>
        <authorList>
            <person name="Tang K."/>
            <person name="Liu K."/>
            <person name="Li S."/>
            <person name="Jiao N."/>
        </authorList>
    </citation>
    <scope>NUCLEOTIDE SEQUENCE [LARGE SCALE GENOMIC DNA]</scope>
    <source>
        <strain evidence="12 13">JLT2015</strain>
    </source>
</reference>
<keyword evidence="3 8" id="KW-0507">mRNA processing</keyword>
<dbReference type="PANTHER" id="PTHR11207:SF0">
    <property type="entry name" value="RIBONUCLEASE 3"/>
    <property type="match status" value="1"/>
</dbReference>
<evidence type="ECO:0000259" key="10">
    <source>
        <dbReference type="PROSITE" id="PS50137"/>
    </source>
</evidence>
<feature type="region of interest" description="Disordered" evidence="9">
    <location>
        <begin position="180"/>
        <end position="230"/>
    </location>
</feature>
<comment type="subcellular location">
    <subcellularLocation>
        <location evidence="8">Cytoplasm</location>
    </subcellularLocation>
</comment>
<comment type="subunit">
    <text evidence="8">Homodimer.</text>
</comment>
<protein>
    <recommendedName>
        <fullName evidence="8">Ribonuclease 3</fullName>
        <ecNumber evidence="8">3.1.26.3</ecNumber>
    </recommendedName>
    <alternativeName>
        <fullName evidence="8">Ribonuclease III</fullName>
        <shortName evidence="8">RNase III</shortName>
    </alternativeName>
</protein>